<dbReference type="EMBL" id="CH954179">
    <property type="protein sequence ID" value="EDV56461.1"/>
    <property type="molecule type" value="Genomic_DNA"/>
</dbReference>
<organism evidence="3 4">
    <name type="scientific">Drosophila erecta</name>
    <name type="common">Fruit fly</name>
    <dbReference type="NCBI Taxonomy" id="7220"/>
    <lineage>
        <taxon>Eukaryota</taxon>
        <taxon>Metazoa</taxon>
        <taxon>Ecdysozoa</taxon>
        <taxon>Arthropoda</taxon>
        <taxon>Hexapoda</taxon>
        <taxon>Insecta</taxon>
        <taxon>Pterygota</taxon>
        <taxon>Neoptera</taxon>
        <taxon>Endopterygota</taxon>
        <taxon>Diptera</taxon>
        <taxon>Brachycera</taxon>
        <taxon>Muscomorpha</taxon>
        <taxon>Ephydroidea</taxon>
        <taxon>Drosophilidae</taxon>
        <taxon>Drosophila</taxon>
        <taxon>Sophophora</taxon>
    </lineage>
</organism>
<reference evidence="3 4" key="1">
    <citation type="journal article" date="2007" name="Nature">
        <title>Evolution of genes and genomes on the Drosophila phylogeny.</title>
        <authorList>
            <consortium name="Drosophila 12 Genomes Consortium"/>
            <person name="Clark A.G."/>
            <person name="Eisen M.B."/>
            <person name="Smith D.R."/>
            <person name="Bergman C.M."/>
            <person name="Oliver B."/>
            <person name="Markow T.A."/>
            <person name="Kaufman T.C."/>
            <person name="Kellis M."/>
            <person name="Gelbart W."/>
            <person name="Iyer V.N."/>
            <person name="Pollard D.A."/>
            <person name="Sackton T.B."/>
            <person name="Larracuente A.M."/>
            <person name="Singh N.D."/>
            <person name="Abad J.P."/>
            <person name="Abt D.N."/>
            <person name="Adryan B."/>
            <person name="Aguade M."/>
            <person name="Akashi H."/>
            <person name="Anderson W.W."/>
            <person name="Aquadro C.F."/>
            <person name="Ardell D.H."/>
            <person name="Arguello R."/>
            <person name="Artieri C.G."/>
            <person name="Barbash D.A."/>
            <person name="Barker D."/>
            <person name="Barsanti P."/>
            <person name="Batterham P."/>
            <person name="Batzoglou S."/>
            <person name="Begun D."/>
            <person name="Bhutkar A."/>
            <person name="Blanco E."/>
            <person name="Bosak S.A."/>
            <person name="Bradley R.K."/>
            <person name="Brand A.D."/>
            <person name="Brent M.R."/>
            <person name="Brooks A.N."/>
            <person name="Brown R.H."/>
            <person name="Butlin R.K."/>
            <person name="Caggese C."/>
            <person name="Calvi B.R."/>
            <person name="Bernardo de Carvalho A."/>
            <person name="Caspi A."/>
            <person name="Castrezana S."/>
            <person name="Celniker S.E."/>
            <person name="Chang J.L."/>
            <person name="Chapple C."/>
            <person name="Chatterji S."/>
            <person name="Chinwalla A."/>
            <person name="Civetta A."/>
            <person name="Clifton S.W."/>
            <person name="Comeron J.M."/>
            <person name="Costello J.C."/>
            <person name="Coyne J.A."/>
            <person name="Daub J."/>
            <person name="David R.G."/>
            <person name="Delcher A.L."/>
            <person name="Delehaunty K."/>
            <person name="Do C.B."/>
            <person name="Ebling H."/>
            <person name="Edwards K."/>
            <person name="Eickbush T."/>
            <person name="Evans J.D."/>
            <person name="Filipski A."/>
            <person name="Findeiss S."/>
            <person name="Freyhult E."/>
            <person name="Fulton L."/>
            <person name="Fulton R."/>
            <person name="Garcia A.C."/>
            <person name="Gardiner A."/>
            <person name="Garfield D.A."/>
            <person name="Garvin B.E."/>
            <person name="Gibson G."/>
            <person name="Gilbert D."/>
            <person name="Gnerre S."/>
            <person name="Godfrey J."/>
            <person name="Good R."/>
            <person name="Gotea V."/>
            <person name="Gravely B."/>
            <person name="Greenberg A.J."/>
            <person name="Griffiths-Jones S."/>
            <person name="Gross S."/>
            <person name="Guigo R."/>
            <person name="Gustafson E.A."/>
            <person name="Haerty W."/>
            <person name="Hahn M.W."/>
            <person name="Halligan D.L."/>
            <person name="Halpern A.L."/>
            <person name="Halter G.M."/>
            <person name="Han M.V."/>
            <person name="Heger A."/>
            <person name="Hillier L."/>
            <person name="Hinrichs A.S."/>
            <person name="Holmes I."/>
            <person name="Hoskins R.A."/>
            <person name="Hubisz M.J."/>
            <person name="Hultmark D."/>
            <person name="Huntley M.A."/>
            <person name="Jaffe D.B."/>
            <person name="Jagadeeshan S."/>
            <person name="Jeck W.R."/>
            <person name="Johnson J."/>
            <person name="Jones C.D."/>
            <person name="Jordan W.C."/>
            <person name="Karpen G.H."/>
            <person name="Kataoka E."/>
            <person name="Keightley P.D."/>
            <person name="Kheradpour P."/>
            <person name="Kirkness E.F."/>
            <person name="Koerich L.B."/>
            <person name="Kristiansen K."/>
            <person name="Kudrna D."/>
            <person name="Kulathinal R.J."/>
            <person name="Kumar S."/>
            <person name="Kwok R."/>
            <person name="Lander E."/>
            <person name="Langley C.H."/>
            <person name="Lapoint R."/>
            <person name="Lazzaro B.P."/>
            <person name="Lee S.J."/>
            <person name="Levesque L."/>
            <person name="Li R."/>
            <person name="Lin C.F."/>
            <person name="Lin M.F."/>
            <person name="Lindblad-Toh K."/>
            <person name="Llopart A."/>
            <person name="Long M."/>
            <person name="Low L."/>
            <person name="Lozovsky E."/>
            <person name="Lu J."/>
            <person name="Luo M."/>
            <person name="Machado C.A."/>
            <person name="Makalowski W."/>
            <person name="Marzo M."/>
            <person name="Matsuda M."/>
            <person name="Matzkin L."/>
            <person name="McAllister B."/>
            <person name="McBride C.S."/>
            <person name="McKernan B."/>
            <person name="McKernan K."/>
            <person name="Mendez-Lago M."/>
            <person name="Minx P."/>
            <person name="Mollenhauer M.U."/>
            <person name="Montooth K."/>
            <person name="Mount S.M."/>
            <person name="Mu X."/>
            <person name="Myers E."/>
            <person name="Negre B."/>
            <person name="Newfeld S."/>
            <person name="Nielsen R."/>
            <person name="Noor M.A."/>
            <person name="O'Grady P."/>
            <person name="Pachter L."/>
            <person name="Papaceit M."/>
            <person name="Parisi M.J."/>
            <person name="Parisi M."/>
            <person name="Parts L."/>
            <person name="Pedersen J.S."/>
            <person name="Pesole G."/>
            <person name="Phillippy A.M."/>
            <person name="Ponting C.P."/>
            <person name="Pop M."/>
            <person name="Porcelli D."/>
            <person name="Powell J.R."/>
            <person name="Prohaska S."/>
            <person name="Pruitt K."/>
            <person name="Puig M."/>
            <person name="Quesneville H."/>
            <person name="Ram K.R."/>
            <person name="Rand D."/>
            <person name="Rasmussen M.D."/>
            <person name="Reed L.K."/>
            <person name="Reenan R."/>
            <person name="Reily A."/>
            <person name="Remington K.A."/>
            <person name="Rieger T.T."/>
            <person name="Ritchie M.G."/>
            <person name="Robin C."/>
            <person name="Rogers Y.H."/>
            <person name="Rohde C."/>
            <person name="Rozas J."/>
            <person name="Rubenfield M.J."/>
            <person name="Ruiz A."/>
            <person name="Russo S."/>
            <person name="Salzberg S.L."/>
            <person name="Sanchez-Gracia A."/>
            <person name="Saranga D.J."/>
            <person name="Sato H."/>
            <person name="Schaeffer S.W."/>
            <person name="Schatz M.C."/>
            <person name="Schlenke T."/>
            <person name="Schwartz R."/>
            <person name="Segarra C."/>
            <person name="Singh R.S."/>
            <person name="Sirot L."/>
            <person name="Sirota M."/>
            <person name="Sisneros N.B."/>
            <person name="Smith C.D."/>
            <person name="Smith T.F."/>
            <person name="Spieth J."/>
            <person name="Stage D.E."/>
            <person name="Stark A."/>
            <person name="Stephan W."/>
            <person name="Strausberg R.L."/>
            <person name="Strempel S."/>
            <person name="Sturgill D."/>
            <person name="Sutton G."/>
            <person name="Sutton G.G."/>
            <person name="Tao W."/>
            <person name="Teichmann S."/>
            <person name="Tobari Y.N."/>
            <person name="Tomimura Y."/>
            <person name="Tsolas J.M."/>
            <person name="Valente V.L."/>
            <person name="Venter E."/>
            <person name="Venter J.C."/>
            <person name="Vicario S."/>
            <person name="Vieira F.G."/>
            <person name="Vilella A.J."/>
            <person name="Villasante A."/>
            <person name="Walenz B."/>
            <person name="Wang J."/>
            <person name="Wasserman M."/>
            <person name="Watts T."/>
            <person name="Wilson D."/>
            <person name="Wilson R.K."/>
            <person name="Wing R.A."/>
            <person name="Wolfner M.F."/>
            <person name="Wong A."/>
            <person name="Wong G.K."/>
            <person name="Wu C.I."/>
            <person name="Wu G."/>
            <person name="Yamamoto D."/>
            <person name="Yang H.P."/>
            <person name="Yang S.P."/>
            <person name="Yorke J.A."/>
            <person name="Yoshida K."/>
            <person name="Zdobnov E."/>
            <person name="Zhang P."/>
            <person name="Zhang Y."/>
            <person name="Zimin A.V."/>
            <person name="Baldwin J."/>
            <person name="Abdouelleil A."/>
            <person name="Abdulkadir J."/>
            <person name="Abebe A."/>
            <person name="Abera B."/>
            <person name="Abreu J."/>
            <person name="Acer S.C."/>
            <person name="Aftuck L."/>
            <person name="Alexander A."/>
            <person name="An P."/>
            <person name="Anderson E."/>
            <person name="Anderson S."/>
            <person name="Arachi H."/>
            <person name="Azer M."/>
            <person name="Bachantsang P."/>
            <person name="Barry A."/>
            <person name="Bayul T."/>
            <person name="Berlin A."/>
            <person name="Bessette D."/>
            <person name="Bloom T."/>
            <person name="Blye J."/>
            <person name="Boguslavskiy L."/>
            <person name="Bonnet C."/>
            <person name="Boukhgalter B."/>
            <person name="Bourzgui I."/>
            <person name="Brown A."/>
            <person name="Cahill P."/>
            <person name="Channer S."/>
            <person name="Cheshatsang Y."/>
            <person name="Chuda L."/>
            <person name="Citroen M."/>
            <person name="Collymore A."/>
            <person name="Cooke P."/>
            <person name="Costello M."/>
            <person name="D'Aco K."/>
            <person name="Daza R."/>
            <person name="De Haan G."/>
            <person name="DeGray S."/>
            <person name="DeMaso C."/>
            <person name="Dhargay N."/>
            <person name="Dooley K."/>
            <person name="Dooley E."/>
            <person name="Doricent M."/>
            <person name="Dorje P."/>
            <person name="Dorjee K."/>
            <person name="Dupes A."/>
            <person name="Elong R."/>
            <person name="Falk J."/>
            <person name="Farina A."/>
            <person name="Faro S."/>
            <person name="Ferguson D."/>
            <person name="Fisher S."/>
            <person name="Foley C.D."/>
            <person name="Franke A."/>
            <person name="Friedrich D."/>
            <person name="Gadbois L."/>
            <person name="Gearin G."/>
            <person name="Gearin C.R."/>
            <person name="Giannoukos G."/>
            <person name="Goode T."/>
            <person name="Graham J."/>
            <person name="Grandbois E."/>
            <person name="Grewal S."/>
            <person name="Gyaltsen K."/>
            <person name="Hafez N."/>
            <person name="Hagos B."/>
            <person name="Hall J."/>
            <person name="Henson C."/>
            <person name="Hollinger A."/>
            <person name="Honan T."/>
            <person name="Huard M.D."/>
            <person name="Hughes L."/>
            <person name="Hurhula B."/>
            <person name="Husby M.E."/>
            <person name="Kamat A."/>
            <person name="Kanga B."/>
            <person name="Kashin S."/>
            <person name="Khazanovich D."/>
            <person name="Kisner P."/>
            <person name="Lance K."/>
            <person name="Lara M."/>
            <person name="Lee W."/>
            <person name="Lennon N."/>
            <person name="Letendre F."/>
            <person name="LeVine R."/>
            <person name="Lipovsky A."/>
            <person name="Liu X."/>
            <person name="Liu J."/>
            <person name="Liu S."/>
            <person name="Lokyitsang T."/>
            <person name="Lokyitsang Y."/>
            <person name="Lubonja R."/>
            <person name="Lui A."/>
            <person name="MacDonald P."/>
            <person name="Magnisalis V."/>
            <person name="Maru K."/>
            <person name="Matthews C."/>
            <person name="McCusker W."/>
            <person name="McDonough S."/>
            <person name="Mehta T."/>
            <person name="Meldrim J."/>
            <person name="Meneus L."/>
            <person name="Mihai O."/>
            <person name="Mihalev A."/>
            <person name="Mihova T."/>
            <person name="Mittelman R."/>
            <person name="Mlenga V."/>
            <person name="Montmayeur A."/>
            <person name="Mulrain L."/>
            <person name="Navidi A."/>
            <person name="Naylor J."/>
            <person name="Negash T."/>
            <person name="Nguyen T."/>
            <person name="Nguyen N."/>
            <person name="Nicol R."/>
            <person name="Norbu C."/>
            <person name="Norbu N."/>
            <person name="Novod N."/>
            <person name="O'Neill B."/>
            <person name="Osman S."/>
            <person name="Markiewicz E."/>
            <person name="Oyono O.L."/>
            <person name="Patti C."/>
            <person name="Phunkhang P."/>
            <person name="Pierre F."/>
            <person name="Priest M."/>
            <person name="Raghuraman S."/>
            <person name="Rege F."/>
            <person name="Reyes R."/>
            <person name="Rise C."/>
            <person name="Rogov P."/>
            <person name="Ross K."/>
            <person name="Ryan E."/>
            <person name="Settipalli S."/>
            <person name="Shea T."/>
            <person name="Sherpa N."/>
            <person name="Shi L."/>
            <person name="Shih D."/>
            <person name="Sparrow T."/>
            <person name="Spaulding J."/>
            <person name="Stalker J."/>
            <person name="Stange-Thomann N."/>
            <person name="Stavropoulos S."/>
            <person name="Stone C."/>
            <person name="Strader C."/>
            <person name="Tesfaye S."/>
            <person name="Thomson T."/>
            <person name="Thoulutsang Y."/>
            <person name="Thoulutsang D."/>
            <person name="Topham K."/>
            <person name="Topping I."/>
            <person name="Tsamla T."/>
            <person name="Vassiliev H."/>
            <person name="Vo A."/>
            <person name="Wangchuk T."/>
            <person name="Wangdi T."/>
            <person name="Weiand M."/>
            <person name="Wilkinson J."/>
            <person name="Wilson A."/>
            <person name="Yadav S."/>
            <person name="Young G."/>
            <person name="Yu Q."/>
            <person name="Zembek L."/>
            <person name="Zhong D."/>
            <person name="Zimmer A."/>
            <person name="Zwirko Z."/>
            <person name="Jaffe D.B."/>
            <person name="Alvarez P."/>
            <person name="Brockman W."/>
            <person name="Butler J."/>
            <person name="Chin C."/>
            <person name="Gnerre S."/>
            <person name="Grabherr M."/>
            <person name="Kleber M."/>
            <person name="Mauceli E."/>
            <person name="MacCallum I."/>
        </authorList>
    </citation>
    <scope>NUCLEOTIDE SEQUENCE [LARGE SCALE GENOMIC DNA]</scope>
    <source>
        <strain evidence="3 4">TSC#14021-0224.01</strain>
    </source>
</reference>
<keyword evidence="2" id="KW-0732">Signal</keyword>
<reference evidence="3 4" key="2">
    <citation type="journal article" date="2008" name="Bioinformatics">
        <title>Assembly reconciliation.</title>
        <authorList>
            <person name="Zimin A.V."/>
            <person name="Smith D.R."/>
            <person name="Sutton G."/>
            <person name="Yorke J.A."/>
        </authorList>
    </citation>
    <scope>NUCLEOTIDE SEQUENCE [LARGE SCALE GENOMIC DNA]</scope>
    <source>
        <strain evidence="3 4">TSC#14021-0224.01</strain>
    </source>
</reference>
<dbReference type="HOGENOM" id="CLU_106007_0_0_1"/>
<feature type="signal peptide" evidence="2">
    <location>
        <begin position="1"/>
        <end position="20"/>
    </location>
</feature>
<keyword evidence="4" id="KW-1185">Reference proteome</keyword>
<evidence type="ECO:0008006" key="5">
    <source>
        <dbReference type="Google" id="ProtNLM"/>
    </source>
</evidence>
<accession>B3NSF9</accession>
<dbReference type="Proteomes" id="UP000008711">
    <property type="component" value="Unassembled WGS sequence"/>
</dbReference>
<feature type="chain" id="PRO_5002792489" description="Integumentary mucin C.1-like" evidence="2">
    <location>
        <begin position="21"/>
        <end position="234"/>
    </location>
</feature>
<protein>
    <recommendedName>
        <fullName evidence="5">Integumentary mucin C.1-like</fullName>
    </recommendedName>
</protein>
<dbReference type="OrthoDB" id="7872178at2759"/>
<evidence type="ECO:0000256" key="1">
    <source>
        <dbReference type="SAM" id="MobiDB-lite"/>
    </source>
</evidence>
<evidence type="ECO:0000313" key="3">
    <source>
        <dbReference type="EMBL" id="EDV56461.1"/>
    </source>
</evidence>
<feature type="region of interest" description="Disordered" evidence="1">
    <location>
        <begin position="58"/>
        <end position="136"/>
    </location>
</feature>
<feature type="compositionally biased region" description="Low complexity" evidence="1">
    <location>
        <begin position="118"/>
        <end position="129"/>
    </location>
</feature>
<proteinExistence type="predicted"/>
<feature type="compositionally biased region" description="Low complexity" evidence="1">
    <location>
        <begin position="58"/>
        <end position="111"/>
    </location>
</feature>
<name>B3NSF9_DROER</name>
<dbReference type="eggNOG" id="ENOG502S4MQ">
    <property type="taxonomic scope" value="Eukaryota"/>
</dbReference>
<dbReference type="OMA" id="CYRCCYF"/>
<dbReference type="AlphaFoldDB" id="B3NSF9"/>
<evidence type="ECO:0000313" key="4">
    <source>
        <dbReference type="Proteomes" id="UP000008711"/>
    </source>
</evidence>
<sequence>MKSAVICLFFIATAAWDVQAEVPTYLEPPTIGTTTTDAPVMTTLAEETTTQSFITTTTAPRTTTESAPTSTTEISNPPTTEISTTPTTAPSTTTSATETTTATTTALTTTNAIQDPATTTTEPNTASTTQGDPIYPIYPTHKPPYVRPTNSGRPPYYPTNPWIWNYGNPAVKCYLKNVQEYRRDYYGMVWQPKTICYHCCYYVHNRIDGCNLVHQGPCSWHDHARWISSNSYVY</sequence>
<gene>
    <name evidence="3" type="primary">Dere\GG22647</name>
    <name evidence="3" type="synonym">dere_GLEANR_7359</name>
    <name evidence="3" type="synonym">GG22647</name>
    <name evidence="3" type="ORF">Dere_GG22647</name>
</gene>
<evidence type="ECO:0000256" key="2">
    <source>
        <dbReference type="SAM" id="SignalP"/>
    </source>
</evidence>
<dbReference type="KEGG" id="der:6546865"/>